<accession>A0A5D3AT85</accession>
<evidence type="ECO:0000313" key="1">
    <source>
        <dbReference type="EMBL" id="TYJ53280.1"/>
    </source>
</evidence>
<comment type="caution">
    <text evidence="1">The sequence shown here is derived from an EMBL/GenBank/DDBJ whole genome shotgun (WGS) entry which is preliminary data.</text>
</comment>
<reference evidence="1 2" key="1">
    <citation type="submission" date="2017-05" db="EMBL/GenBank/DDBJ databases">
        <title>The Genome Sequence of Tsuchiyaea wingfieldii DSM 27421.</title>
        <authorList>
            <person name="Cuomo C."/>
            <person name="Passer A."/>
            <person name="Billmyre B."/>
            <person name="Heitman J."/>
        </authorList>
    </citation>
    <scope>NUCLEOTIDE SEQUENCE [LARGE SCALE GENOMIC DNA]</scope>
    <source>
        <strain evidence="1 2">DSM 27421</strain>
    </source>
</reference>
<protein>
    <submittedName>
        <fullName evidence="1">Uncharacterized protein</fullName>
    </submittedName>
</protein>
<dbReference type="EMBL" id="NIDF01000095">
    <property type="protein sequence ID" value="TYJ53280.1"/>
    <property type="molecule type" value="Genomic_DNA"/>
</dbReference>
<gene>
    <name evidence="1" type="ORF">B9479_006094</name>
</gene>
<sequence length="155" mass="17540">MSNRNEEMILADSHFDPSAPFTEAPPDPFNPFFSPIVRDTQKSLYWNYDPQIESYKIQIPALIGPEGSRGTFNYLEGESKAAHSTLPDKEWRSRVTWANGRNLKEEVETCFPLLSERQTDVFISDVETRLAALKHIVINSPTHPMGAESISNSKV</sequence>
<organism evidence="1 2">
    <name type="scientific">Cryptococcus floricola</name>
    <dbReference type="NCBI Taxonomy" id="2591691"/>
    <lineage>
        <taxon>Eukaryota</taxon>
        <taxon>Fungi</taxon>
        <taxon>Dikarya</taxon>
        <taxon>Basidiomycota</taxon>
        <taxon>Agaricomycotina</taxon>
        <taxon>Tremellomycetes</taxon>
        <taxon>Tremellales</taxon>
        <taxon>Cryptococcaceae</taxon>
        <taxon>Cryptococcus</taxon>
    </lineage>
</organism>
<proteinExistence type="predicted"/>
<dbReference type="Proteomes" id="UP000322245">
    <property type="component" value="Unassembled WGS sequence"/>
</dbReference>
<keyword evidence="2" id="KW-1185">Reference proteome</keyword>
<dbReference type="AlphaFoldDB" id="A0A5D3AT85"/>
<name>A0A5D3AT85_9TREE</name>
<evidence type="ECO:0000313" key="2">
    <source>
        <dbReference type="Proteomes" id="UP000322245"/>
    </source>
</evidence>